<gene>
    <name evidence="3" type="ORF">PanWU01x14_207550</name>
</gene>
<organism evidence="3 4">
    <name type="scientific">Parasponia andersonii</name>
    <name type="common">Sponia andersonii</name>
    <dbReference type="NCBI Taxonomy" id="3476"/>
    <lineage>
        <taxon>Eukaryota</taxon>
        <taxon>Viridiplantae</taxon>
        <taxon>Streptophyta</taxon>
        <taxon>Embryophyta</taxon>
        <taxon>Tracheophyta</taxon>
        <taxon>Spermatophyta</taxon>
        <taxon>Magnoliopsida</taxon>
        <taxon>eudicotyledons</taxon>
        <taxon>Gunneridae</taxon>
        <taxon>Pentapetalae</taxon>
        <taxon>rosids</taxon>
        <taxon>fabids</taxon>
        <taxon>Rosales</taxon>
        <taxon>Cannabaceae</taxon>
        <taxon>Parasponia</taxon>
    </lineage>
</organism>
<feature type="non-terminal residue" evidence="3">
    <location>
        <position position="1"/>
    </location>
</feature>
<name>A0A2P5BV29_PARAD</name>
<evidence type="ECO:0000256" key="2">
    <source>
        <dbReference type="SAM" id="Phobius"/>
    </source>
</evidence>
<protein>
    <recommendedName>
        <fullName evidence="5">Transmembrane protein</fullName>
    </recommendedName>
</protein>
<feature type="region of interest" description="Disordered" evidence="1">
    <location>
        <begin position="1"/>
        <end position="25"/>
    </location>
</feature>
<proteinExistence type="predicted"/>
<evidence type="ECO:0000313" key="3">
    <source>
        <dbReference type="EMBL" id="PON52645.1"/>
    </source>
</evidence>
<keyword evidence="2" id="KW-0472">Membrane</keyword>
<keyword evidence="4" id="KW-1185">Reference proteome</keyword>
<feature type="compositionally biased region" description="Basic residues" evidence="1">
    <location>
        <begin position="1"/>
        <end position="11"/>
    </location>
</feature>
<reference evidence="4" key="1">
    <citation type="submission" date="2016-06" db="EMBL/GenBank/DDBJ databases">
        <title>Parallel loss of symbiosis genes in relatives of nitrogen-fixing non-legume Parasponia.</title>
        <authorList>
            <person name="Van Velzen R."/>
            <person name="Holmer R."/>
            <person name="Bu F."/>
            <person name="Rutten L."/>
            <person name="Van Zeijl A."/>
            <person name="Liu W."/>
            <person name="Santuari L."/>
            <person name="Cao Q."/>
            <person name="Sharma T."/>
            <person name="Shen D."/>
            <person name="Roswanjaya Y."/>
            <person name="Wardhani T."/>
            <person name="Kalhor M.S."/>
            <person name="Jansen J."/>
            <person name="Van den Hoogen J."/>
            <person name="Gungor B."/>
            <person name="Hartog M."/>
            <person name="Hontelez J."/>
            <person name="Verver J."/>
            <person name="Yang W.-C."/>
            <person name="Schijlen E."/>
            <person name="Repin R."/>
            <person name="Schilthuizen M."/>
            <person name="Schranz E."/>
            <person name="Heidstra R."/>
            <person name="Miyata K."/>
            <person name="Fedorova E."/>
            <person name="Kohlen W."/>
            <person name="Bisseling T."/>
            <person name="Smit S."/>
            <person name="Geurts R."/>
        </authorList>
    </citation>
    <scope>NUCLEOTIDE SEQUENCE [LARGE SCALE GENOMIC DNA]</scope>
    <source>
        <strain evidence="4">cv. WU1-14</strain>
    </source>
</reference>
<evidence type="ECO:0008006" key="5">
    <source>
        <dbReference type="Google" id="ProtNLM"/>
    </source>
</evidence>
<dbReference type="Proteomes" id="UP000237105">
    <property type="component" value="Unassembled WGS sequence"/>
</dbReference>
<sequence>NKRPRVSKRPQKSPSAKPAIADPPNSHSLAPILIALSLSLSLFLSLSGTLYFSHLSLSLSLSLVSLILLCSSLIINCEFHLKKEAKSLEMVFDLEEIRLVL</sequence>
<keyword evidence="2" id="KW-1133">Transmembrane helix</keyword>
<feature type="transmembrane region" description="Helical" evidence="2">
    <location>
        <begin position="59"/>
        <end position="81"/>
    </location>
</feature>
<dbReference type="EMBL" id="JXTB01000216">
    <property type="protein sequence ID" value="PON52645.1"/>
    <property type="molecule type" value="Genomic_DNA"/>
</dbReference>
<evidence type="ECO:0000256" key="1">
    <source>
        <dbReference type="SAM" id="MobiDB-lite"/>
    </source>
</evidence>
<comment type="caution">
    <text evidence="3">The sequence shown here is derived from an EMBL/GenBank/DDBJ whole genome shotgun (WGS) entry which is preliminary data.</text>
</comment>
<keyword evidence="2" id="KW-0812">Transmembrane</keyword>
<dbReference type="AlphaFoldDB" id="A0A2P5BV29"/>
<accession>A0A2P5BV29</accession>
<feature type="transmembrane region" description="Helical" evidence="2">
    <location>
        <begin position="32"/>
        <end position="53"/>
    </location>
</feature>
<evidence type="ECO:0000313" key="4">
    <source>
        <dbReference type="Proteomes" id="UP000237105"/>
    </source>
</evidence>